<gene>
    <name evidence="2" type="ORF">SG35_018400</name>
</gene>
<evidence type="ECO:0000313" key="2">
    <source>
        <dbReference type="EMBL" id="WDD97302.1"/>
    </source>
</evidence>
<evidence type="ECO:0000256" key="1">
    <source>
        <dbReference type="SAM" id="SignalP"/>
    </source>
</evidence>
<feature type="chain" id="PRO_5042228617" evidence="1">
    <location>
        <begin position="27"/>
        <end position="139"/>
    </location>
</feature>
<accession>A0AAE9YLA8</accession>
<keyword evidence="1" id="KW-0732">Signal</keyword>
<dbReference type="RefSeq" id="WP_044835691.1">
    <property type="nucleotide sequence ID" value="NZ_CP059735.1"/>
</dbReference>
<reference evidence="2 3" key="2">
    <citation type="journal article" date="2022" name="Mar. Drugs">
        <title>Bioassay-Guided Fractionation Leads to the Detection of Cholic Acid Generated by the Rare Thalassomonas sp.</title>
        <authorList>
            <person name="Pheiffer F."/>
            <person name="Schneider Y.K."/>
            <person name="Hansen E.H."/>
            <person name="Andersen J.H."/>
            <person name="Isaksson J."/>
            <person name="Busche T."/>
            <person name="R C."/>
            <person name="Kalinowski J."/>
            <person name="Zyl L.V."/>
            <person name="Trindade M."/>
        </authorList>
    </citation>
    <scope>NUCLEOTIDE SEQUENCE [LARGE SCALE GENOMIC DNA]</scope>
    <source>
        <strain evidence="2 3">A5K-106</strain>
    </source>
</reference>
<dbReference type="Proteomes" id="UP000032568">
    <property type="component" value="Chromosome"/>
</dbReference>
<evidence type="ECO:0000313" key="3">
    <source>
        <dbReference type="Proteomes" id="UP000032568"/>
    </source>
</evidence>
<dbReference type="AlphaFoldDB" id="A0AAE9YLA8"/>
<protein>
    <submittedName>
        <fullName evidence="2">Uncharacterized protein</fullName>
    </submittedName>
</protein>
<name>A0AAE9YLA8_9GAMM</name>
<proteinExistence type="predicted"/>
<dbReference type="KEGG" id="tact:SG35_018400"/>
<keyword evidence="3" id="KW-1185">Reference proteome</keyword>
<sequence length="139" mass="15518">MLNRRHFILAGTSGLMCSMITPGAMASSLLLPATPRQTPTGEQIPEDIKGQFARQINDRYLAWNPSGTMCIKLAEVKTGPVSPGLLQFDLTFNCHDTEKADGLYQIAHLKSDQQHQVYLEKIEESNNYRAVFCLFEGQT</sequence>
<dbReference type="EMBL" id="CP059735">
    <property type="protein sequence ID" value="WDD97302.1"/>
    <property type="molecule type" value="Genomic_DNA"/>
</dbReference>
<reference evidence="2 3" key="1">
    <citation type="journal article" date="2015" name="Genome Announc.">
        <title>Draft Genome Sequences of Marine Isolates of Thalassomonas viridans and Thalassomonas actiniarum.</title>
        <authorList>
            <person name="Olonade I."/>
            <person name="van Zyl L.J."/>
            <person name="Trindade M."/>
        </authorList>
    </citation>
    <scope>NUCLEOTIDE SEQUENCE [LARGE SCALE GENOMIC DNA]</scope>
    <source>
        <strain evidence="2 3">A5K-106</strain>
    </source>
</reference>
<feature type="signal peptide" evidence="1">
    <location>
        <begin position="1"/>
        <end position="26"/>
    </location>
</feature>
<organism evidence="2 3">
    <name type="scientific">Thalassomonas actiniarum</name>
    <dbReference type="NCBI Taxonomy" id="485447"/>
    <lineage>
        <taxon>Bacteria</taxon>
        <taxon>Pseudomonadati</taxon>
        <taxon>Pseudomonadota</taxon>
        <taxon>Gammaproteobacteria</taxon>
        <taxon>Alteromonadales</taxon>
        <taxon>Colwelliaceae</taxon>
        <taxon>Thalassomonas</taxon>
    </lineage>
</organism>